<dbReference type="RefSeq" id="WP_062284971.1">
    <property type="nucleotide sequence ID" value="NZ_LTBC01000010.1"/>
</dbReference>
<protein>
    <submittedName>
        <fullName evidence="2">TcpE family protein</fullName>
    </submittedName>
</protein>
<organism evidence="2 3">
    <name type="scientific">Moorella mulderi DSM 14980</name>
    <dbReference type="NCBI Taxonomy" id="1122241"/>
    <lineage>
        <taxon>Bacteria</taxon>
        <taxon>Bacillati</taxon>
        <taxon>Bacillota</taxon>
        <taxon>Clostridia</taxon>
        <taxon>Neomoorellales</taxon>
        <taxon>Neomoorellaceae</taxon>
        <taxon>Neomoorella</taxon>
    </lineage>
</organism>
<name>A0A151AVF5_9FIRM</name>
<evidence type="ECO:0000313" key="2">
    <source>
        <dbReference type="EMBL" id="KYH31543.1"/>
    </source>
</evidence>
<proteinExistence type="predicted"/>
<gene>
    <name evidence="2" type="ORF">MOMUL_22830</name>
</gene>
<evidence type="ECO:0000256" key="1">
    <source>
        <dbReference type="SAM" id="Phobius"/>
    </source>
</evidence>
<feature type="transmembrane region" description="Helical" evidence="1">
    <location>
        <begin position="29"/>
        <end position="49"/>
    </location>
</feature>
<dbReference type="Pfam" id="PF12648">
    <property type="entry name" value="TcpE"/>
    <property type="match status" value="1"/>
</dbReference>
<accession>A0A151AVF5</accession>
<keyword evidence="1" id="KW-0812">Transmembrane</keyword>
<comment type="caution">
    <text evidence="2">The sequence shown here is derived from an EMBL/GenBank/DDBJ whole genome shotgun (WGS) entry which is preliminary data.</text>
</comment>
<dbReference type="Proteomes" id="UP000075670">
    <property type="component" value="Unassembled WGS sequence"/>
</dbReference>
<evidence type="ECO:0000313" key="3">
    <source>
        <dbReference type="Proteomes" id="UP000075670"/>
    </source>
</evidence>
<dbReference type="InterPro" id="IPR025608">
    <property type="entry name" value="TcpE"/>
</dbReference>
<dbReference type="AlphaFoldDB" id="A0A151AVF5"/>
<keyword evidence="3" id="KW-1185">Reference proteome</keyword>
<dbReference type="OrthoDB" id="1808282at2"/>
<keyword evidence="1" id="KW-1133">Transmembrane helix</keyword>
<keyword evidence="1" id="KW-0472">Membrane</keyword>
<dbReference type="EMBL" id="LTBC01000010">
    <property type="protein sequence ID" value="KYH31543.1"/>
    <property type="molecule type" value="Genomic_DNA"/>
</dbReference>
<sequence>MEKQETRLFKSYKSLFHIRFKIHNIGDRTLPRGLSLETLAMFAVLYLPLWPLGRLLYPVHPWIGAVIVAGVAAGLLSQSDPQGKFLPLFVLGLAEYIARPKTTDYSGRAIVRRRKSRLDWTMMEVYEE</sequence>
<reference evidence="2 3" key="1">
    <citation type="submission" date="2016-02" db="EMBL/GenBank/DDBJ databases">
        <title>Genome sequence of Moorella mulderi DSM 14980.</title>
        <authorList>
            <person name="Poehlein A."/>
            <person name="Daniel R."/>
        </authorList>
    </citation>
    <scope>NUCLEOTIDE SEQUENCE [LARGE SCALE GENOMIC DNA]</scope>
    <source>
        <strain evidence="2 3">DSM 14980</strain>
    </source>
</reference>
<dbReference type="PATRIC" id="fig|1122241.3.peg.2427"/>
<feature type="transmembrane region" description="Helical" evidence="1">
    <location>
        <begin position="55"/>
        <end position="76"/>
    </location>
</feature>